<name>A0A6G1S655_9ACAR</name>
<evidence type="ECO:0000256" key="10">
    <source>
        <dbReference type="ARBA" id="ARBA00023157"/>
    </source>
</evidence>
<evidence type="ECO:0000259" key="20">
    <source>
        <dbReference type="PROSITE" id="PS50268"/>
    </source>
</evidence>
<dbReference type="InterPro" id="IPR000742">
    <property type="entry name" value="EGF"/>
</dbReference>
<keyword evidence="6 12" id="KW-0106">Calcium</keyword>
<feature type="domain" description="Cadherin" evidence="20">
    <location>
        <begin position="350"/>
        <end position="441"/>
    </location>
</feature>
<dbReference type="InterPro" id="IPR000233">
    <property type="entry name" value="Cadherin_Y-type_LIR"/>
</dbReference>
<dbReference type="PRINTS" id="PR00205">
    <property type="entry name" value="CADHERIN"/>
</dbReference>
<protein>
    <submittedName>
        <fullName evidence="21">Neural-cadherin</fullName>
    </submittedName>
</protein>
<dbReference type="Pfam" id="PF24811">
    <property type="entry name" value="Ig_Shg"/>
    <property type="match status" value="1"/>
</dbReference>
<proteinExistence type="predicted"/>
<evidence type="ECO:0000256" key="16">
    <source>
        <dbReference type="SAM" id="MobiDB-lite"/>
    </source>
</evidence>
<dbReference type="FunFam" id="2.60.40.60:FF:000199">
    <property type="entry name" value="neural-cadherin isoform X1"/>
    <property type="match status" value="1"/>
</dbReference>
<comment type="function">
    <text evidence="15">Cadherins are calcium-dependent cell adhesion proteins.</text>
</comment>
<accession>A0A6G1S655</accession>
<evidence type="ECO:0000256" key="7">
    <source>
        <dbReference type="ARBA" id="ARBA00022889"/>
    </source>
</evidence>
<evidence type="ECO:0000256" key="3">
    <source>
        <dbReference type="ARBA" id="ARBA00022692"/>
    </source>
</evidence>
<feature type="domain" description="Laminin G" evidence="18">
    <location>
        <begin position="1956"/>
        <end position="2160"/>
    </location>
</feature>
<dbReference type="GO" id="GO:0048565">
    <property type="term" value="P:digestive tract development"/>
    <property type="evidence" value="ECO:0007669"/>
    <property type="project" value="UniProtKB-ARBA"/>
</dbReference>
<dbReference type="PROSITE" id="PS50026">
    <property type="entry name" value="EGF_3"/>
    <property type="match status" value="3"/>
</dbReference>
<dbReference type="InterPro" id="IPR020894">
    <property type="entry name" value="Cadherin_CS"/>
</dbReference>
<dbReference type="InterPro" id="IPR013320">
    <property type="entry name" value="ConA-like_dom_sf"/>
</dbReference>
<reference evidence="21" key="1">
    <citation type="submission" date="2018-10" db="EMBL/GenBank/DDBJ databases">
        <title>Transcriptome assembly of Aceria tosichella (Wheat curl mite) Type 2.</title>
        <authorList>
            <person name="Scully E.D."/>
            <person name="Geib S.M."/>
            <person name="Palmer N.A."/>
            <person name="Gupta A.K."/>
            <person name="Sarath G."/>
            <person name="Tatineni S."/>
        </authorList>
    </citation>
    <scope>NUCLEOTIDE SEQUENCE</scope>
    <source>
        <strain evidence="21">LincolnNE</strain>
    </source>
</reference>
<dbReference type="SMART" id="SM00112">
    <property type="entry name" value="CA"/>
    <property type="match status" value="13"/>
</dbReference>
<evidence type="ECO:0000256" key="8">
    <source>
        <dbReference type="ARBA" id="ARBA00022989"/>
    </source>
</evidence>
<dbReference type="Pfam" id="PF01049">
    <property type="entry name" value="CADH_Y-type_LIR"/>
    <property type="match status" value="1"/>
</dbReference>
<organism evidence="21">
    <name type="scientific">Aceria tosichella</name>
    <name type="common">wheat curl mite</name>
    <dbReference type="NCBI Taxonomy" id="561515"/>
    <lineage>
        <taxon>Eukaryota</taxon>
        <taxon>Metazoa</taxon>
        <taxon>Ecdysozoa</taxon>
        <taxon>Arthropoda</taxon>
        <taxon>Chelicerata</taxon>
        <taxon>Arachnida</taxon>
        <taxon>Acari</taxon>
        <taxon>Acariformes</taxon>
        <taxon>Trombidiformes</taxon>
        <taxon>Prostigmata</taxon>
        <taxon>Eupodina</taxon>
        <taxon>Eriophyoidea</taxon>
        <taxon>Eriophyidae</taxon>
        <taxon>Eriophyinae</taxon>
        <taxon>Aceriini</taxon>
        <taxon>Aceria</taxon>
    </lineage>
</organism>
<dbReference type="GO" id="GO:0048589">
    <property type="term" value="P:developmental growth"/>
    <property type="evidence" value="ECO:0007669"/>
    <property type="project" value="UniProtKB-ARBA"/>
</dbReference>
<evidence type="ECO:0000256" key="2">
    <source>
        <dbReference type="ARBA" id="ARBA00022536"/>
    </source>
</evidence>
<dbReference type="Pfam" id="PF02210">
    <property type="entry name" value="Laminin_G_2"/>
    <property type="match status" value="2"/>
</dbReference>
<dbReference type="FunFam" id="2.60.40.60:FF:000032">
    <property type="entry name" value="FAT atypical cadherin 1"/>
    <property type="match status" value="1"/>
</dbReference>
<feature type="domain" description="Cadherin" evidence="20">
    <location>
        <begin position="1095"/>
        <end position="1208"/>
    </location>
</feature>
<evidence type="ECO:0000256" key="17">
    <source>
        <dbReference type="SAM" id="Phobius"/>
    </source>
</evidence>
<feature type="domain" description="Cadherin" evidence="20">
    <location>
        <begin position="442"/>
        <end position="549"/>
    </location>
</feature>
<dbReference type="PANTHER" id="PTHR24026">
    <property type="entry name" value="FAT ATYPICAL CADHERIN-RELATED"/>
    <property type="match status" value="1"/>
</dbReference>
<dbReference type="Gene3D" id="4.10.900.10">
    <property type="entry name" value="TCF3-CBD (Catenin binding domain)"/>
    <property type="match status" value="1"/>
</dbReference>
<feature type="domain" description="Cadherin" evidence="20">
    <location>
        <begin position="551"/>
        <end position="659"/>
    </location>
</feature>
<feature type="domain" description="Cadherin" evidence="20">
    <location>
        <begin position="236"/>
        <end position="340"/>
    </location>
</feature>
<feature type="domain" description="EGF-like" evidence="19">
    <location>
        <begin position="1917"/>
        <end position="1955"/>
    </location>
</feature>
<dbReference type="PROSITE" id="PS00022">
    <property type="entry name" value="EGF_1"/>
    <property type="match status" value="2"/>
</dbReference>
<evidence type="ECO:0000259" key="18">
    <source>
        <dbReference type="PROSITE" id="PS50025"/>
    </source>
</evidence>
<dbReference type="InterPro" id="IPR027397">
    <property type="entry name" value="Catenin-bd_sf"/>
</dbReference>
<dbReference type="PROSITE" id="PS00232">
    <property type="entry name" value="CADHERIN_1"/>
    <property type="match status" value="5"/>
</dbReference>
<dbReference type="EMBL" id="GGYP01001215">
    <property type="protein sequence ID" value="MDE45986.1"/>
    <property type="molecule type" value="Transcribed_RNA"/>
</dbReference>
<feature type="transmembrane region" description="Helical" evidence="17">
    <location>
        <begin position="2500"/>
        <end position="2521"/>
    </location>
</feature>
<keyword evidence="11" id="KW-0325">Glycoprotein</keyword>
<dbReference type="GO" id="GO:0007424">
    <property type="term" value="P:open tracheal system development"/>
    <property type="evidence" value="ECO:0007669"/>
    <property type="project" value="UniProtKB-ARBA"/>
</dbReference>
<dbReference type="InterPro" id="IPR056370">
    <property type="entry name" value="Shg-like_Ig-like"/>
</dbReference>
<feature type="domain" description="Cadherin" evidence="20">
    <location>
        <begin position="1439"/>
        <end position="1544"/>
    </location>
</feature>
<dbReference type="InterPro" id="IPR001791">
    <property type="entry name" value="Laminin_G"/>
</dbReference>
<evidence type="ECO:0000256" key="12">
    <source>
        <dbReference type="PROSITE-ProRule" id="PRU00043"/>
    </source>
</evidence>
<evidence type="ECO:0000313" key="21">
    <source>
        <dbReference type="EMBL" id="MDE45986.1"/>
    </source>
</evidence>
<keyword evidence="5" id="KW-0677">Repeat</keyword>
<keyword evidence="7 14" id="KW-0130">Cell adhesion</keyword>
<dbReference type="Gene3D" id="2.60.40.60">
    <property type="entry name" value="Cadherins"/>
    <property type="match status" value="14"/>
</dbReference>
<feature type="disulfide bond" evidence="13">
    <location>
        <begin position="2448"/>
        <end position="2465"/>
    </location>
</feature>
<feature type="domain" description="EGF-like" evidence="19">
    <location>
        <begin position="2439"/>
        <end position="2479"/>
    </location>
</feature>
<dbReference type="SMART" id="SM00181">
    <property type="entry name" value="EGF"/>
    <property type="match status" value="4"/>
</dbReference>
<dbReference type="GO" id="GO:0008104">
    <property type="term" value="P:intracellular protein localization"/>
    <property type="evidence" value="ECO:0007669"/>
    <property type="project" value="UniProtKB-ARBA"/>
</dbReference>
<dbReference type="PANTHER" id="PTHR24026:SF136">
    <property type="entry name" value="PROTOCADHERIN-23"/>
    <property type="match status" value="1"/>
</dbReference>
<dbReference type="CDD" id="cd11304">
    <property type="entry name" value="Cadherin_repeat"/>
    <property type="match status" value="15"/>
</dbReference>
<feature type="domain" description="Cadherin" evidence="20">
    <location>
        <begin position="765"/>
        <end position="879"/>
    </location>
</feature>
<keyword evidence="8 17" id="KW-1133">Transmembrane helix</keyword>
<feature type="domain" description="Cadherin" evidence="20">
    <location>
        <begin position="1544"/>
        <end position="1660"/>
    </location>
</feature>
<dbReference type="PROSITE" id="PS50268">
    <property type="entry name" value="CADHERIN_2"/>
    <property type="match status" value="14"/>
</dbReference>
<evidence type="ECO:0000256" key="15">
    <source>
        <dbReference type="RuleBase" id="RU004357"/>
    </source>
</evidence>
<evidence type="ECO:0000256" key="5">
    <source>
        <dbReference type="ARBA" id="ARBA00022737"/>
    </source>
</evidence>
<dbReference type="PROSITE" id="PS01186">
    <property type="entry name" value="EGF_2"/>
    <property type="match status" value="2"/>
</dbReference>
<dbReference type="FunFam" id="2.60.120.200:FF:000040">
    <property type="entry name" value="neural-cadherin isoform X1"/>
    <property type="match status" value="1"/>
</dbReference>
<keyword evidence="2 13" id="KW-0245">EGF-like domain</keyword>
<keyword evidence="9 17" id="KW-0472">Membrane</keyword>
<feature type="domain" description="Cadherin" evidence="20">
    <location>
        <begin position="660"/>
        <end position="764"/>
    </location>
</feature>
<dbReference type="GO" id="GO:0007163">
    <property type="term" value="P:establishment or maintenance of cell polarity"/>
    <property type="evidence" value="ECO:0007669"/>
    <property type="project" value="UniProtKB-ARBA"/>
</dbReference>
<feature type="transmembrane region" description="Helical" evidence="17">
    <location>
        <begin position="90"/>
        <end position="108"/>
    </location>
</feature>
<dbReference type="InterPro" id="IPR015919">
    <property type="entry name" value="Cadherin-like_sf"/>
</dbReference>
<dbReference type="Gene3D" id="2.10.25.10">
    <property type="entry name" value="Laminin"/>
    <property type="match status" value="2"/>
</dbReference>
<dbReference type="SMART" id="SM00179">
    <property type="entry name" value="EGF_CA"/>
    <property type="match status" value="4"/>
</dbReference>
<keyword evidence="10 13" id="KW-1015">Disulfide bond</keyword>
<dbReference type="FunFam" id="2.60.40.60:FF:000112">
    <property type="entry name" value="neural-cadherin isoform X1"/>
    <property type="match status" value="1"/>
</dbReference>
<keyword evidence="4" id="KW-0732">Signal</keyword>
<feature type="region of interest" description="Disordered" evidence="16">
    <location>
        <begin position="48"/>
        <end position="68"/>
    </location>
</feature>
<comment type="caution">
    <text evidence="13">Lacks conserved residue(s) required for the propagation of feature annotation.</text>
</comment>
<feature type="domain" description="Cadherin" evidence="20">
    <location>
        <begin position="1209"/>
        <end position="1321"/>
    </location>
</feature>
<dbReference type="GO" id="GO:0009887">
    <property type="term" value="P:animal organ morphogenesis"/>
    <property type="evidence" value="ECO:0007669"/>
    <property type="project" value="UniProtKB-ARBA"/>
</dbReference>
<dbReference type="GO" id="GO:0007156">
    <property type="term" value="P:homophilic cell adhesion via plasma membrane adhesion molecules"/>
    <property type="evidence" value="ECO:0007669"/>
    <property type="project" value="InterPro"/>
</dbReference>
<comment type="subcellular location">
    <subcellularLocation>
        <location evidence="14">Cell membrane</location>
        <topology evidence="14">Single-pass type I membrane protein</topology>
    </subcellularLocation>
    <subcellularLocation>
        <location evidence="1">Membrane</location>
        <topology evidence="1">Single-pass membrane protein</topology>
    </subcellularLocation>
</comment>
<feature type="domain" description="Laminin G" evidence="18">
    <location>
        <begin position="2204"/>
        <end position="2393"/>
    </location>
</feature>
<dbReference type="GO" id="GO:0035239">
    <property type="term" value="P:tube morphogenesis"/>
    <property type="evidence" value="ECO:0007669"/>
    <property type="project" value="UniProtKB-ARBA"/>
</dbReference>
<dbReference type="SUPFAM" id="SSF49899">
    <property type="entry name" value="Concanavalin A-like lectins/glucanases"/>
    <property type="match status" value="2"/>
</dbReference>
<dbReference type="FunFam" id="2.60.40.60:FF:000020">
    <property type="entry name" value="Dachsous cadherin-related 1b"/>
    <property type="match status" value="1"/>
</dbReference>
<evidence type="ECO:0000256" key="11">
    <source>
        <dbReference type="ARBA" id="ARBA00023180"/>
    </source>
</evidence>
<dbReference type="FunFam" id="2.60.40.60:FF:000058">
    <property type="entry name" value="FAT atypical cadherin 3"/>
    <property type="match status" value="1"/>
</dbReference>
<feature type="disulfide bond" evidence="13">
    <location>
        <begin position="1945"/>
        <end position="1954"/>
    </location>
</feature>
<feature type="domain" description="EGF-like" evidence="19">
    <location>
        <begin position="2163"/>
        <end position="2201"/>
    </location>
</feature>
<sequence>MATKNDPHYWRRQSTKSGVKTAKYRCSPSTNKCRLQCPYINHDTSTTTKLKVTNEPTSRKGAKSNPRHTIDANHPLAFLQKYKLHSCQKFIFLSLAILTICCLHHDLFTLPAHAQQPHGVRFVNRPTPLQAIVPTKAPPGTVIYKLQARSENPTSGHNNIRYMLALDRANGRFDVDIRTGEVRTKGNEPFTLDKEYTIYVRAEDHSRYVGGGQNSYPSTPETMLSIVGGRRPPQFYMEKYSTSIREDTKRDSDVIEVKANSFSDREIRYTLQVKGRGTGTFIIEPTTGKIKLAKELDYEDPRQPKTYTLRVNASEDSGGFTSFTEVTIGVIDVNDNAPRFELPDYQVHGILEDVKINTIIKQITATDADSGKNAEIEYSIDRAEFSIDSRGNIITSRRLDADVNNTYILTVKATDRGNPPLSGTAVVRVSTENTNDEAPKFSQDVYTPNVDENAGPRTLVTTVVASDRDGDNVIFGFASPKNPLFQIDERTGVIRLSDKAVKLDRDKYELNVTAKDDGKCCDKGNNIIHTSTALVVVFITDVNDQKPTFEDCANYNPMVKENSPFLTPVTTVKAIDNDKGHNGQVRYSIVQQHNQKGTKFIIDEITGEIKTNKVFDREGEDGRFVSVTVKAVDRGTPPLEGVCSFKVEITDVNDNPPLFDRQEYHENVRQDMAIGSHILRVSASDEDVDLNGAISYHLAPHTRRADLDFFSVNQETGWISLKRALENERYAFKALARDQAPPYHNASVDVVLDVVDRANSPPQWDQQVYTKRVRENADISSKIITIKASSGMKDNNNLFYTVIKGSTEQTNKMTTFFLTTRNEGPHVVADIILNYPLDYEKITYYNLTVRAENDGVQQLASECSLNIEVEDVNDEIPLFVEREQQTVLESMPPGTRVTQVQAIDKDGTSPNNIVYYQIESHDGAERNFTIDRNTGEIFTKVEFDREEKQNYALVIRAIDGAPSDRPGFGNAPNSVTTKIRIGIGDKNDNSPYFESLLFEAEVNEDEDIGHVLITVSAKDKDESSKLRYEIVKGNIGGGAFAVNNETGAIYVAGPLDYELRKEYKLVLVASDNLNENYTNVIIKVKDVNDNPPIFDRPTYQTTITEGDDKKLPKKILQVSATDGDRDRPQNIVYFLADQGQDKSEKFFSINSQTGEIFVEKPLDRDAPHGRPVWRFTVYAEDEGGRNGLVGYADVVVNLKDINDNQPYFPNTIYHGNVSERGAADVPVMTIQAVDYDDPNEGRNAKLTYAIQQNAVSALDHGELIFRIDEDTGVIYTAVANLDRETNPEYTLKVLATDGGGKEGYAQAVIRVKDVNDQPPTFTKQDWFVEVDETLESKIPETPILIVQVNDLDSLESNRFTYRVLSGYGSDRFTMVTNADGTGSLKIAKPLDFEDPDQKYGFNITIEVNDGGDIANVKHTDEAIIKIRLRDINDNPPAFENPLIEVSVPESAPKGTVLADFNATDPDQGGKSKVRFSIDRSTNKRKQFAIDPETGVVSIQRPLDREEQARMLVKILATDDGIPQRTATATLTVVLEDVNDNPPKFLRDYVTIVTENTPPGRIEEIHAADLDDRQAGNGPPFFFRLDPNADPSIKEKFEVVHEPGHDGSAHILTKQYLDREAQKEYQVPIIIRDSGNPPLSGTSYLTVVVGDVNDNKMLPGGKTIFVYNYRGQYRNIPIGRVHVEDPDDWDLLDKRFSWDSNTPHPNFSLDQTNGTIFMKNVLEGSYLLRFIVNDHKFTQEVTANVTVVVKNLPDEAVYNSGSIRLAGITDEDFIRVWNPKTFTQSKSKYDLLRETLSNILKEDTSNIDIFSVVTHYKGRVPETDVRFSAHGSPYHKSTFLNGYVAINRRALEKALSVNITMVGIDECMNEANPCDGSCSNSLRVEPYPHVVNANRTSLVGVYTRVVAECECAARRLDEIDGCNSQPPFCLNGGKCTMQNRIATCECPPGFAGPQCQTTARTFGGKGWAWFPPLEQCENSHLSLEFMTDASGGLIFYNGPVDAPETGVMISQDFISLELVKGQPRLLVDFGSGTSEVVVNTLRELNDGEWHHVDIFWTREDIRMVIDFCRDARFDEDNERPANNRTMCEQKASIKQFNEFLNVNSPLQIGGVFHRKIEMFFPQWRHHHTRDGFKGCVRNFVHNSRVYDLGSPGGSLDSVGGCTVSEERCQTNSLNSCEHGQCIGSYKSAYCSCDPGYTGPSCELETQVKNFQQSSFMRYALSFDPNPYITDIQLRFRTRQKNAELIRITGKNTREYCILEIKDRRLRFRYHLNQVHSTREFDLSLPDYVVNDGVWHTVRVVRHGSTATIEADGGGGKKFNEITDYMDLHQLLVVGKQSIVVGGDVNHMGPAAYYVENGLHDSCVTDIRIDQRHLPMENGSENAAVTESRNVIDGCVSTSNCAKAPNTCAPPFVCTDLWNHHECTCPRGLEEKKTIPVTCGDRDECWSLSCGSNGICNNVDYGGGFYCECPVPQTSEYKTCTNCTCDQLVIDSQSVLQISSRAIFYILSVCMLMSLLILVMFLMMRRGTNDHKYGTGDPDDDVRENIISYDDEGGGEDDMHAFDITPLRIPVDSSGTMISSRSKQNIFNKPGILKDLRKGTAYDGDGSYGVDMTAGEHFIDPGVRLIDGDDRDAASRALDDLRNYAYEGCGSTAGSLSSLASIGRNDDETQDFHYLGRLGPRFQNLANLYSHNEANEHPQNPDQ</sequence>
<gene>
    <name evidence="21" type="primary">CadN_0</name>
    <name evidence="21" type="ORF">g.15084</name>
</gene>
<dbReference type="InterPro" id="IPR002126">
    <property type="entry name" value="Cadherin-like_dom"/>
</dbReference>
<dbReference type="GO" id="GO:0098858">
    <property type="term" value="C:actin-based cell projection"/>
    <property type="evidence" value="ECO:0007669"/>
    <property type="project" value="UniProtKB-ARBA"/>
</dbReference>
<dbReference type="Pfam" id="PF00028">
    <property type="entry name" value="Cadherin"/>
    <property type="match status" value="11"/>
</dbReference>
<dbReference type="GO" id="GO:0007431">
    <property type="term" value="P:salivary gland development"/>
    <property type="evidence" value="ECO:0007669"/>
    <property type="project" value="UniProtKB-ARBA"/>
</dbReference>
<feature type="domain" description="Cadherin" evidence="20">
    <location>
        <begin position="125"/>
        <end position="235"/>
    </location>
</feature>
<dbReference type="GO" id="GO:0005509">
    <property type="term" value="F:calcium ion binding"/>
    <property type="evidence" value="ECO:0007669"/>
    <property type="project" value="UniProtKB-UniRule"/>
</dbReference>
<evidence type="ECO:0000259" key="19">
    <source>
        <dbReference type="PROSITE" id="PS50026"/>
    </source>
</evidence>
<evidence type="ECO:0000256" key="13">
    <source>
        <dbReference type="PROSITE-ProRule" id="PRU00076"/>
    </source>
</evidence>
<evidence type="ECO:0000256" key="4">
    <source>
        <dbReference type="ARBA" id="ARBA00022729"/>
    </source>
</evidence>
<dbReference type="SUPFAM" id="SSF49313">
    <property type="entry name" value="Cadherin-like"/>
    <property type="match status" value="15"/>
</dbReference>
<dbReference type="CDD" id="cd00054">
    <property type="entry name" value="EGF_CA"/>
    <property type="match status" value="3"/>
</dbReference>
<dbReference type="FunFam" id="2.60.40.60:FF:000182">
    <property type="entry name" value="Blast:Putative neural-cadherin 2"/>
    <property type="match status" value="1"/>
</dbReference>
<dbReference type="PROSITE" id="PS50025">
    <property type="entry name" value="LAM_G_DOMAIN"/>
    <property type="match status" value="2"/>
</dbReference>
<feature type="disulfide bond" evidence="13">
    <location>
        <begin position="2191"/>
        <end position="2200"/>
    </location>
</feature>
<dbReference type="CDD" id="cd00110">
    <property type="entry name" value="LamG"/>
    <property type="match status" value="2"/>
</dbReference>
<dbReference type="GO" id="GO:0001736">
    <property type="term" value="P:establishment of planar polarity"/>
    <property type="evidence" value="ECO:0007669"/>
    <property type="project" value="UniProtKB-ARBA"/>
</dbReference>
<dbReference type="GO" id="GO:0005886">
    <property type="term" value="C:plasma membrane"/>
    <property type="evidence" value="ECO:0007669"/>
    <property type="project" value="UniProtKB-SubCell"/>
</dbReference>
<dbReference type="InterPro" id="IPR001881">
    <property type="entry name" value="EGF-like_Ca-bd_dom"/>
</dbReference>
<feature type="domain" description="Cadherin" evidence="20">
    <location>
        <begin position="1335"/>
        <end position="1438"/>
    </location>
</feature>
<feature type="domain" description="Cadherin" evidence="20">
    <location>
        <begin position="886"/>
        <end position="993"/>
    </location>
</feature>
<dbReference type="FunFam" id="2.60.40.60:FF:000039">
    <property type="entry name" value="FAT atypical cadherin 3"/>
    <property type="match status" value="1"/>
</dbReference>
<keyword evidence="3 14" id="KW-0812">Transmembrane</keyword>
<dbReference type="Gene3D" id="2.60.120.200">
    <property type="match status" value="2"/>
</dbReference>
<dbReference type="SMART" id="SM00282">
    <property type="entry name" value="LamG"/>
    <property type="match status" value="2"/>
</dbReference>
<evidence type="ECO:0000256" key="1">
    <source>
        <dbReference type="ARBA" id="ARBA00004167"/>
    </source>
</evidence>
<feature type="domain" description="Cadherin" evidence="20">
    <location>
        <begin position="994"/>
        <end position="1094"/>
    </location>
</feature>
<evidence type="ECO:0000256" key="6">
    <source>
        <dbReference type="ARBA" id="ARBA00022837"/>
    </source>
</evidence>
<evidence type="ECO:0000256" key="9">
    <source>
        <dbReference type="ARBA" id="ARBA00023136"/>
    </source>
</evidence>
<evidence type="ECO:0000256" key="14">
    <source>
        <dbReference type="RuleBase" id="RU003318"/>
    </source>
</evidence>